<organism evidence="5 6">
    <name type="scientific">Psychrosphaera ytuae</name>
    <dbReference type="NCBI Taxonomy" id="2820710"/>
    <lineage>
        <taxon>Bacteria</taxon>
        <taxon>Pseudomonadati</taxon>
        <taxon>Pseudomonadota</taxon>
        <taxon>Gammaproteobacteria</taxon>
        <taxon>Alteromonadales</taxon>
        <taxon>Pseudoalteromonadaceae</taxon>
        <taxon>Psychrosphaera</taxon>
    </lineage>
</organism>
<keyword evidence="2" id="KW-0238">DNA-binding</keyword>
<evidence type="ECO:0000256" key="1">
    <source>
        <dbReference type="ARBA" id="ARBA00023015"/>
    </source>
</evidence>
<dbReference type="Proteomes" id="UP000682739">
    <property type="component" value="Chromosome"/>
</dbReference>
<reference evidence="5" key="1">
    <citation type="submission" date="2021-03" db="EMBL/GenBank/DDBJ databases">
        <title>Description of Psychrosphaera ytuae sp. nov. isolated from deep sea sediment of South China Sea.</title>
        <authorList>
            <person name="Zhang J."/>
            <person name="Xu X.-D."/>
        </authorList>
    </citation>
    <scope>NUCLEOTIDE SEQUENCE</scope>
    <source>
        <strain evidence="5">MTZ26</strain>
    </source>
</reference>
<keyword evidence="1" id="KW-0805">Transcription regulation</keyword>
<dbReference type="InterPro" id="IPR036390">
    <property type="entry name" value="WH_DNA-bd_sf"/>
</dbReference>
<dbReference type="Gene3D" id="1.10.10.10">
    <property type="entry name" value="Winged helix-like DNA-binding domain superfamily/Winged helix DNA-binding domain"/>
    <property type="match status" value="1"/>
</dbReference>
<keyword evidence="3" id="KW-0804">Transcription</keyword>
<dbReference type="SMART" id="SM00419">
    <property type="entry name" value="HTH_CRP"/>
    <property type="match status" value="1"/>
</dbReference>
<dbReference type="InterPro" id="IPR018490">
    <property type="entry name" value="cNMP-bd_dom_sf"/>
</dbReference>
<evidence type="ECO:0000313" key="5">
    <source>
        <dbReference type="EMBL" id="QTH64259.1"/>
    </source>
</evidence>
<dbReference type="KEGG" id="psym:J1N51_01890"/>
<feature type="domain" description="HTH crp-type" evidence="4">
    <location>
        <begin position="161"/>
        <end position="234"/>
    </location>
</feature>
<keyword evidence="6" id="KW-1185">Reference proteome</keyword>
<evidence type="ECO:0000256" key="3">
    <source>
        <dbReference type="ARBA" id="ARBA00023163"/>
    </source>
</evidence>
<dbReference type="AlphaFoldDB" id="A0A975HKF3"/>
<dbReference type="InterPro" id="IPR018335">
    <property type="entry name" value="Tscrpt_reg_HTH_Crp-type_CS"/>
</dbReference>
<dbReference type="CDD" id="cd00092">
    <property type="entry name" value="HTH_CRP"/>
    <property type="match status" value="1"/>
</dbReference>
<accession>A0A975HKF3</accession>
<dbReference type="InterPro" id="IPR014710">
    <property type="entry name" value="RmlC-like_jellyroll"/>
</dbReference>
<dbReference type="EMBL" id="CP072110">
    <property type="protein sequence ID" value="QTH64259.1"/>
    <property type="molecule type" value="Genomic_DNA"/>
</dbReference>
<evidence type="ECO:0000256" key="2">
    <source>
        <dbReference type="ARBA" id="ARBA00023125"/>
    </source>
</evidence>
<dbReference type="InterPro" id="IPR050397">
    <property type="entry name" value="Env_Response_Regulators"/>
</dbReference>
<dbReference type="InterPro" id="IPR012318">
    <property type="entry name" value="HTH_CRP"/>
</dbReference>
<dbReference type="CDD" id="cd00038">
    <property type="entry name" value="CAP_ED"/>
    <property type="match status" value="1"/>
</dbReference>
<dbReference type="Gene3D" id="2.60.120.10">
    <property type="entry name" value="Jelly Rolls"/>
    <property type="match status" value="1"/>
</dbReference>
<dbReference type="PANTHER" id="PTHR24567">
    <property type="entry name" value="CRP FAMILY TRANSCRIPTIONAL REGULATORY PROTEIN"/>
    <property type="match status" value="1"/>
</dbReference>
<dbReference type="SUPFAM" id="SSF46785">
    <property type="entry name" value="Winged helix' DNA-binding domain"/>
    <property type="match status" value="1"/>
</dbReference>
<dbReference type="GO" id="GO:0003677">
    <property type="term" value="F:DNA binding"/>
    <property type="evidence" value="ECO:0007669"/>
    <property type="project" value="UniProtKB-KW"/>
</dbReference>
<dbReference type="PANTHER" id="PTHR24567:SF75">
    <property type="entry name" value="FUMARATE AND NITRATE REDUCTION REGULATORY PROTEIN"/>
    <property type="match status" value="1"/>
</dbReference>
<dbReference type="SUPFAM" id="SSF51206">
    <property type="entry name" value="cAMP-binding domain-like"/>
    <property type="match status" value="1"/>
</dbReference>
<dbReference type="GO" id="GO:0005829">
    <property type="term" value="C:cytosol"/>
    <property type="evidence" value="ECO:0007669"/>
    <property type="project" value="TreeGrafter"/>
</dbReference>
<dbReference type="GO" id="GO:0003700">
    <property type="term" value="F:DNA-binding transcription factor activity"/>
    <property type="evidence" value="ECO:0007669"/>
    <property type="project" value="InterPro"/>
</dbReference>
<sequence>MTQLRSKNQCGQFSISCSNCNLNQLCLPFSLNNEELTRLDDLIERKKPYQKNQYLFEAKQPLRALYAVRSGSFKSFLIDENGTEQITGFHLPGDIIGFDGIADQSYKTYSQALETSMVCEIPFNTIDNLSSSMPSLRQQVQRLMSNEISADQSMFMLLSKKTAEQRICTFLVSLSKRFDERNLSATIFRLTMTRAEIGNYLGLTVETVSRIISKLQKKELINLDGKFVEILNVDGLKQLA</sequence>
<name>A0A975HKF3_9GAMM</name>
<evidence type="ECO:0000259" key="4">
    <source>
        <dbReference type="PROSITE" id="PS51063"/>
    </source>
</evidence>
<dbReference type="PROSITE" id="PS51063">
    <property type="entry name" value="HTH_CRP_2"/>
    <property type="match status" value="1"/>
</dbReference>
<protein>
    <submittedName>
        <fullName evidence="5">Fumarate/nitrate reduction transcriptional regulator Fnr</fullName>
    </submittedName>
</protein>
<dbReference type="PRINTS" id="PR00034">
    <property type="entry name" value="HTHCRP"/>
</dbReference>
<evidence type="ECO:0000313" key="6">
    <source>
        <dbReference type="Proteomes" id="UP000682739"/>
    </source>
</evidence>
<dbReference type="PROSITE" id="PS00042">
    <property type="entry name" value="HTH_CRP_1"/>
    <property type="match status" value="1"/>
</dbReference>
<dbReference type="InterPro" id="IPR000595">
    <property type="entry name" value="cNMP-bd_dom"/>
</dbReference>
<gene>
    <name evidence="5" type="primary">fnr</name>
    <name evidence="5" type="ORF">J1N51_01890</name>
</gene>
<dbReference type="SMART" id="SM00100">
    <property type="entry name" value="cNMP"/>
    <property type="match status" value="1"/>
</dbReference>
<dbReference type="RefSeq" id="WP_208832314.1">
    <property type="nucleotide sequence ID" value="NZ_CP072110.1"/>
</dbReference>
<dbReference type="Pfam" id="PF13545">
    <property type="entry name" value="HTH_Crp_2"/>
    <property type="match status" value="1"/>
</dbReference>
<proteinExistence type="predicted"/>
<dbReference type="FunFam" id="2.60.120.10:FF:000004">
    <property type="entry name" value="Fumarate/nitrate reduction transcriptional regulator Fnr"/>
    <property type="match status" value="1"/>
</dbReference>
<dbReference type="NCBIfam" id="NF008365">
    <property type="entry name" value="PRK11161.1"/>
    <property type="match status" value="1"/>
</dbReference>
<dbReference type="InterPro" id="IPR036388">
    <property type="entry name" value="WH-like_DNA-bd_sf"/>
</dbReference>
<dbReference type="FunFam" id="1.10.10.10:FF:000028">
    <property type="entry name" value="Fumarate/nitrate reduction transcriptional regulator Fnr"/>
    <property type="match status" value="1"/>
</dbReference>
<dbReference type="Pfam" id="PF00027">
    <property type="entry name" value="cNMP_binding"/>
    <property type="match status" value="1"/>
</dbReference>